<dbReference type="RefSeq" id="WP_145041901.1">
    <property type="nucleotide sequence ID" value="NZ_CP036347.1"/>
</dbReference>
<feature type="transmembrane region" description="Helical" evidence="1">
    <location>
        <begin position="225"/>
        <end position="241"/>
    </location>
</feature>
<dbReference type="Proteomes" id="UP000320722">
    <property type="component" value="Chromosome"/>
</dbReference>
<feature type="transmembrane region" description="Helical" evidence="1">
    <location>
        <begin position="262"/>
        <end position="280"/>
    </location>
</feature>
<protein>
    <submittedName>
        <fullName evidence="2">Uncharacterized protein</fullName>
    </submittedName>
</protein>
<dbReference type="EMBL" id="CP036347">
    <property type="protein sequence ID" value="QDU04100.1"/>
    <property type="molecule type" value="Genomic_DNA"/>
</dbReference>
<gene>
    <name evidence="2" type="ORF">V6x_38250</name>
</gene>
<evidence type="ECO:0000256" key="1">
    <source>
        <dbReference type="SAM" id="Phobius"/>
    </source>
</evidence>
<accession>A0A517WFR7</accession>
<feature type="transmembrane region" description="Helical" evidence="1">
    <location>
        <begin position="201"/>
        <end position="219"/>
    </location>
</feature>
<name>A0A517WFR7_9PLAN</name>
<organism evidence="2 3">
    <name type="scientific">Gimesia chilikensis</name>
    <dbReference type="NCBI Taxonomy" id="2605989"/>
    <lineage>
        <taxon>Bacteria</taxon>
        <taxon>Pseudomonadati</taxon>
        <taxon>Planctomycetota</taxon>
        <taxon>Planctomycetia</taxon>
        <taxon>Planctomycetales</taxon>
        <taxon>Planctomycetaceae</taxon>
        <taxon>Gimesia</taxon>
    </lineage>
</organism>
<feature type="transmembrane region" description="Helical" evidence="1">
    <location>
        <begin position="59"/>
        <end position="83"/>
    </location>
</feature>
<keyword evidence="1" id="KW-0812">Transmembrane</keyword>
<keyword evidence="1" id="KW-1133">Transmembrane helix</keyword>
<feature type="transmembrane region" description="Helical" evidence="1">
    <location>
        <begin position="32"/>
        <end position="53"/>
    </location>
</feature>
<evidence type="ECO:0000313" key="2">
    <source>
        <dbReference type="EMBL" id="QDU04100.1"/>
    </source>
</evidence>
<keyword evidence="1" id="KW-0472">Membrane</keyword>
<proteinExistence type="predicted"/>
<evidence type="ECO:0000313" key="3">
    <source>
        <dbReference type="Proteomes" id="UP000320722"/>
    </source>
</evidence>
<dbReference type="AlphaFoldDB" id="A0A517WFR7"/>
<sequence length="347" mass="40713">MTDRPVEIQDISPISKIERVIRPPKTFRTEGITNLIFFSVIFSGFGYAMWLSAPPDRGVYAWLLAGVFWLLMAFISIWSILIWKYVAVTFHQGYLSLRSIYSRRELKLSEIKVVHWSLFSHGQIKVKNDTTSGRINLYYFSNKDRLWLIQYFRDRYPHQIQENWPLFCLKIALPLRNKLSDKPCKPHPDDVLHTRQDWDRLLVRMTLIAAIIGILSAWYFSRPGFLLFPLVSIACWFFRFSTPREGEYVPSVSADRDFINTWKFLLWWSLAWLAIWIPFWLDLLSAPFSPGFGSTIAAFWTAGLYGRVILMYRRESQKDLEKTTEAVKEWESGSAKLLPHDHEGATR</sequence>
<feature type="transmembrane region" description="Helical" evidence="1">
    <location>
        <begin position="292"/>
        <end position="312"/>
    </location>
</feature>
<reference evidence="2 3" key="1">
    <citation type="submission" date="2019-02" db="EMBL/GenBank/DDBJ databases">
        <title>Deep-cultivation of Planctomycetes and their phenomic and genomic characterization uncovers novel biology.</title>
        <authorList>
            <person name="Wiegand S."/>
            <person name="Jogler M."/>
            <person name="Boedeker C."/>
            <person name="Pinto D."/>
            <person name="Vollmers J."/>
            <person name="Rivas-Marin E."/>
            <person name="Kohn T."/>
            <person name="Peeters S.H."/>
            <person name="Heuer A."/>
            <person name="Rast P."/>
            <person name="Oberbeckmann S."/>
            <person name="Bunk B."/>
            <person name="Jeske O."/>
            <person name="Meyerdierks A."/>
            <person name="Storesund J.E."/>
            <person name="Kallscheuer N."/>
            <person name="Luecker S."/>
            <person name="Lage O.M."/>
            <person name="Pohl T."/>
            <person name="Merkel B.J."/>
            <person name="Hornburger P."/>
            <person name="Mueller R.-W."/>
            <person name="Bruemmer F."/>
            <person name="Labrenz M."/>
            <person name="Spormann A.M."/>
            <person name="Op den Camp H."/>
            <person name="Overmann J."/>
            <person name="Amann R."/>
            <person name="Jetten M.S.M."/>
            <person name="Mascher T."/>
            <person name="Medema M.H."/>
            <person name="Devos D.P."/>
            <person name="Kaster A.-K."/>
            <person name="Ovreas L."/>
            <person name="Rohde M."/>
            <person name="Galperin M.Y."/>
            <person name="Jogler C."/>
        </authorList>
    </citation>
    <scope>NUCLEOTIDE SEQUENCE [LARGE SCALE GENOMIC DNA]</scope>
    <source>
        <strain evidence="2 3">V6</strain>
    </source>
</reference>